<dbReference type="NCBIfam" id="TIGR01987">
    <property type="entry name" value="HI0074"/>
    <property type="match status" value="1"/>
</dbReference>
<sequence>MRERVKRTFFDFEKAIQNLKIAVEKAVDDLDIDGVIKRFELCYELSWKAIRIYLEDLGIICKNPRECFKQAKINGLIEDEITWMEMIETRNRLVHEYSAEFSREIFEEIKTKYVKILEDLYKTLKERLSDELV</sequence>
<dbReference type="SUPFAM" id="SSF81593">
    <property type="entry name" value="Nucleotidyltransferase substrate binding subunit/domain"/>
    <property type="match status" value="1"/>
</dbReference>
<dbReference type="RefSeq" id="WP_353686783.1">
    <property type="nucleotide sequence ID" value="NZ_CP144374.1"/>
</dbReference>
<dbReference type="AlphaFoldDB" id="A0AAU8H689"/>
<dbReference type="Gene3D" id="1.20.120.330">
    <property type="entry name" value="Nucleotidyltransferases domain 2"/>
    <property type="match status" value="1"/>
</dbReference>
<proteinExistence type="predicted"/>
<dbReference type="KEGG" id="tob:V4D31_03070"/>
<dbReference type="InterPro" id="IPR010235">
    <property type="entry name" value="HepT"/>
</dbReference>
<reference evidence="1" key="1">
    <citation type="submission" date="2024-01" db="EMBL/GenBank/DDBJ databases">
        <title>The first autotrophic representatives of the genus Thermodesulfovibrio.</title>
        <authorList>
            <person name="Maltseva A.I."/>
            <person name="Elcheninov A.G."/>
            <person name="Kublanov I.V."/>
            <person name="Lebedinsky A.V."/>
            <person name="Frolov E.N."/>
        </authorList>
    </citation>
    <scope>NUCLEOTIDE SEQUENCE</scope>
    <source>
        <strain evidence="1">3462-1</strain>
    </source>
</reference>
<protein>
    <submittedName>
        <fullName evidence="1">HI0074 family nucleotidyltransferase substrate-binding subunit</fullName>
    </submittedName>
</protein>
<gene>
    <name evidence="1" type="ORF">V4D31_03070</name>
</gene>
<organism evidence="1">
    <name type="scientific">Thermodesulfovibrio obliviosus</name>
    <dbReference type="NCBI Taxonomy" id="3118332"/>
    <lineage>
        <taxon>Bacteria</taxon>
        <taxon>Pseudomonadati</taxon>
        <taxon>Nitrospirota</taxon>
        <taxon>Thermodesulfovibrionia</taxon>
        <taxon>Thermodesulfovibrionales</taxon>
        <taxon>Thermodesulfovibrionaceae</taxon>
        <taxon>Thermodesulfovibrio</taxon>
    </lineage>
</organism>
<evidence type="ECO:0000313" key="1">
    <source>
        <dbReference type="EMBL" id="XCH49150.1"/>
    </source>
</evidence>
<dbReference type="EMBL" id="CP144374">
    <property type="protein sequence ID" value="XCH49150.1"/>
    <property type="molecule type" value="Genomic_DNA"/>
</dbReference>
<dbReference type="Pfam" id="PF08780">
    <property type="entry name" value="NTase_sub_bind"/>
    <property type="match status" value="1"/>
</dbReference>
<name>A0AAU8H689_9BACT</name>
<accession>A0AAU8H689</accession>